<evidence type="ECO:0000256" key="2">
    <source>
        <dbReference type="ARBA" id="ARBA00022723"/>
    </source>
</evidence>
<evidence type="ECO:0000313" key="4">
    <source>
        <dbReference type="Proteomes" id="UP000647587"/>
    </source>
</evidence>
<reference evidence="4" key="1">
    <citation type="journal article" date="2019" name="Int. J. Syst. Evol. Microbiol.">
        <title>The Global Catalogue of Microorganisms (GCM) 10K type strain sequencing project: providing services to taxonomists for standard genome sequencing and annotation.</title>
        <authorList>
            <consortium name="The Broad Institute Genomics Platform"/>
            <consortium name="The Broad Institute Genome Sequencing Center for Infectious Disease"/>
            <person name="Wu L."/>
            <person name="Ma J."/>
        </authorList>
    </citation>
    <scope>NUCLEOTIDE SEQUENCE [LARGE SCALE GENOMIC DNA]</scope>
    <source>
        <strain evidence="4">JCM 30331</strain>
    </source>
</reference>
<accession>A0ABQ2EYU2</accession>
<comment type="similarity">
    <text evidence="1">Belongs to the DinB family.</text>
</comment>
<proteinExistence type="inferred from homology"/>
<gene>
    <name evidence="3" type="ORF">GCM10008955_27350</name>
</gene>
<dbReference type="Gene3D" id="1.20.120.450">
    <property type="entry name" value="dinb family like domain"/>
    <property type="match status" value="1"/>
</dbReference>
<name>A0ABQ2EYU2_9DEIO</name>
<evidence type="ECO:0000256" key="1">
    <source>
        <dbReference type="ARBA" id="ARBA00008635"/>
    </source>
</evidence>
<comment type="caution">
    <text evidence="3">The sequence shown here is derived from an EMBL/GenBank/DDBJ whole genome shotgun (WGS) entry which is preliminary data.</text>
</comment>
<sequence length="166" mass="18166">MSDTDLILSTFRRNARVNAVLLATVTAADLDLGDGRGGWSVGQHLGHLAGFRAGWLSHISPAHASGLPEVVAGTEERFWLTTRDVAQLADALDRGDEAALNAVQAALTEKRGFDGVYTSHPAQFLIHTLVHDSHHRGQIMSLLRQGGRAPIEMDILDRQTWAIWRE</sequence>
<dbReference type="Proteomes" id="UP000647587">
    <property type="component" value="Unassembled WGS sequence"/>
</dbReference>
<dbReference type="PANTHER" id="PTHR37302">
    <property type="entry name" value="SLR1116 PROTEIN"/>
    <property type="match status" value="1"/>
</dbReference>
<protein>
    <submittedName>
        <fullName evidence="3">Damage-inducible protein DinB</fullName>
    </submittedName>
</protein>
<dbReference type="InterPro" id="IPR007837">
    <property type="entry name" value="DinB"/>
</dbReference>
<dbReference type="EMBL" id="BMPP01000011">
    <property type="protein sequence ID" value="GGK31983.1"/>
    <property type="molecule type" value="Genomic_DNA"/>
</dbReference>
<evidence type="ECO:0000313" key="3">
    <source>
        <dbReference type="EMBL" id="GGK31983.1"/>
    </source>
</evidence>
<dbReference type="InterPro" id="IPR034660">
    <property type="entry name" value="DinB/YfiT-like"/>
</dbReference>
<dbReference type="RefSeq" id="WP_189009765.1">
    <property type="nucleotide sequence ID" value="NZ_BMPP01000011.1"/>
</dbReference>
<keyword evidence="2" id="KW-0479">Metal-binding</keyword>
<keyword evidence="4" id="KW-1185">Reference proteome</keyword>
<organism evidence="3 4">
    <name type="scientific">Deinococcus malanensis</name>
    <dbReference type="NCBI Taxonomy" id="1706855"/>
    <lineage>
        <taxon>Bacteria</taxon>
        <taxon>Thermotogati</taxon>
        <taxon>Deinococcota</taxon>
        <taxon>Deinococci</taxon>
        <taxon>Deinococcales</taxon>
        <taxon>Deinococcaceae</taxon>
        <taxon>Deinococcus</taxon>
    </lineage>
</organism>
<dbReference type="PANTHER" id="PTHR37302:SF1">
    <property type="entry name" value="PROTEIN DINB"/>
    <property type="match status" value="1"/>
</dbReference>
<dbReference type="SUPFAM" id="SSF109854">
    <property type="entry name" value="DinB/YfiT-like putative metalloenzymes"/>
    <property type="match status" value="1"/>
</dbReference>
<dbReference type="Pfam" id="PF05163">
    <property type="entry name" value="DinB"/>
    <property type="match status" value="1"/>
</dbReference>